<protein>
    <submittedName>
        <fullName evidence="2">Uncharacterized protein</fullName>
    </submittedName>
</protein>
<evidence type="ECO:0000313" key="3">
    <source>
        <dbReference type="Proteomes" id="UP000649829"/>
    </source>
</evidence>
<dbReference type="AlphaFoldDB" id="A0A917SM00"/>
<dbReference type="EMBL" id="BMLF01000001">
    <property type="protein sequence ID" value="GGL89269.1"/>
    <property type="molecule type" value="Genomic_DNA"/>
</dbReference>
<comment type="caution">
    <text evidence="2">The sequence shown here is derived from an EMBL/GenBank/DDBJ whole genome shotgun (WGS) entry which is preliminary data.</text>
</comment>
<evidence type="ECO:0000313" key="2">
    <source>
        <dbReference type="EMBL" id="GGL89269.1"/>
    </source>
</evidence>
<reference evidence="2" key="1">
    <citation type="journal article" date="2014" name="Int. J. Syst. Evol. Microbiol.">
        <title>Complete genome sequence of Corynebacterium casei LMG S-19264T (=DSM 44701T), isolated from a smear-ripened cheese.</title>
        <authorList>
            <consortium name="US DOE Joint Genome Institute (JGI-PGF)"/>
            <person name="Walter F."/>
            <person name="Albersmeier A."/>
            <person name="Kalinowski J."/>
            <person name="Ruckert C."/>
        </authorList>
    </citation>
    <scope>NUCLEOTIDE SEQUENCE</scope>
    <source>
        <strain evidence="2">CGMCC 1.6293</strain>
    </source>
</reference>
<gene>
    <name evidence="2" type="ORF">GCM10011534_09290</name>
</gene>
<keyword evidence="3" id="KW-1185">Reference proteome</keyword>
<feature type="compositionally biased region" description="Gly residues" evidence="1">
    <location>
        <begin position="20"/>
        <end position="30"/>
    </location>
</feature>
<organism evidence="2 3">
    <name type="scientific">Pseudooceanicola nanhaiensis</name>
    <dbReference type="NCBI Taxonomy" id="375761"/>
    <lineage>
        <taxon>Bacteria</taxon>
        <taxon>Pseudomonadati</taxon>
        <taxon>Pseudomonadota</taxon>
        <taxon>Alphaproteobacteria</taxon>
        <taxon>Rhodobacterales</taxon>
        <taxon>Paracoccaceae</taxon>
        <taxon>Pseudooceanicola</taxon>
    </lineage>
</organism>
<feature type="compositionally biased region" description="Basic and acidic residues" evidence="1">
    <location>
        <begin position="1"/>
        <end position="16"/>
    </location>
</feature>
<proteinExistence type="predicted"/>
<evidence type="ECO:0000256" key="1">
    <source>
        <dbReference type="SAM" id="MobiDB-lite"/>
    </source>
</evidence>
<sequence>MGDAGRLRAAGDHDLHPVTAGGGLHEGQGEGCFDLSDMGAGGDAAAALSVPEDRRASGGVGRVGRDREEDAAFPGGRSA</sequence>
<accession>A0A917SM00</accession>
<reference evidence="2" key="2">
    <citation type="submission" date="2020-09" db="EMBL/GenBank/DDBJ databases">
        <authorList>
            <person name="Sun Q."/>
            <person name="Zhou Y."/>
        </authorList>
    </citation>
    <scope>NUCLEOTIDE SEQUENCE</scope>
    <source>
        <strain evidence="2">CGMCC 1.6293</strain>
    </source>
</reference>
<name>A0A917SM00_9RHOB</name>
<dbReference type="Proteomes" id="UP000649829">
    <property type="component" value="Unassembled WGS sequence"/>
</dbReference>
<feature type="region of interest" description="Disordered" evidence="1">
    <location>
        <begin position="1"/>
        <end position="79"/>
    </location>
</feature>